<evidence type="ECO:0000313" key="2">
    <source>
        <dbReference type="EMBL" id="KAK6913496.1"/>
    </source>
</evidence>
<dbReference type="EMBL" id="JBAMMX010000027">
    <property type="protein sequence ID" value="KAK6913496.1"/>
    <property type="molecule type" value="Genomic_DNA"/>
</dbReference>
<accession>A0AAN8ULQ3</accession>
<dbReference type="AlphaFoldDB" id="A0AAN8ULQ3"/>
<proteinExistence type="predicted"/>
<sequence>MSGPILSTFIMCARVLLVSRHVDQHLFHPPILALLLSSSSEVFGGGGREMGIWDLISSTTETMKRKTPDLTSVKQVGQSCYNLGGDAVTAVDNVVRVNVLPKLGEYMPDQNGRAKICQAAVNMAQAAAPVALYEVAKTVPVGVPLYNMGLRYLSRQESENHQADIKALQAKIDVLEKEVSAQKLRLHEQEEKFKHTETFNPPNVAIFEANRNLKPEDVIRVFMMKGFYGQYFLDDMIVPRKNPK</sequence>
<protein>
    <submittedName>
        <fullName evidence="2">Uncharacterized protein</fullName>
    </submittedName>
</protein>
<name>A0AAN8ULQ3_9MAGN</name>
<reference evidence="2 3" key="1">
    <citation type="submission" date="2023-12" db="EMBL/GenBank/DDBJ databases">
        <title>A high-quality genome assembly for Dillenia turbinata (Dilleniales).</title>
        <authorList>
            <person name="Chanderbali A."/>
        </authorList>
    </citation>
    <scope>NUCLEOTIDE SEQUENCE [LARGE SCALE GENOMIC DNA]</scope>
    <source>
        <strain evidence="2">LSX21</strain>
        <tissue evidence="2">Leaf</tissue>
    </source>
</reference>
<organism evidence="2 3">
    <name type="scientific">Dillenia turbinata</name>
    <dbReference type="NCBI Taxonomy" id="194707"/>
    <lineage>
        <taxon>Eukaryota</taxon>
        <taxon>Viridiplantae</taxon>
        <taxon>Streptophyta</taxon>
        <taxon>Embryophyta</taxon>
        <taxon>Tracheophyta</taxon>
        <taxon>Spermatophyta</taxon>
        <taxon>Magnoliopsida</taxon>
        <taxon>eudicotyledons</taxon>
        <taxon>Gunneridae</taxon>
        <taxon>Pentapetalae</taxon>
        <taxon>Dilleniales</taxon>
        <taxon>Dilleniaceae</taxon>
        <taxon>Dillenia</taxon>
    </lineage>
</organism>
<gene>
    <name evidence="2" type="ORF">RJ641_023097</name>
</gene>
<keyword evidence="1" id="KW-0175">Coiled coil</keyword>
<comment type="caution">
    <text evidence="2">The sequence shown here is derived from an EMBL/GenBank/DDBJ whole genome shotgun (WGS) entry which is preliminary data.</text>
</comment>
<evidence type="ECO:0000256" key="1">
    <source>
        <dbReference type="SAM" id="Coils"/>
    </source>
</evidence>
<evidence type="ECO:0000313" key="3">
    <source>
        <dbReference type="Proteomes" id="UP001370490"/>
    </source>
</evidence>
<dbReference type="Proteomes" id="UP001370490">
    <property type="component" value="Unassembled WGS sequence"/>
</dbReference>
<keyword evidence="3" id="KW-1185">Reference proteome</keyword>
<feature type="coiled-coil region" evidence="1">
    <location>
        <begin position="158"/>
        <end position="192"/>
    </location>
</feature>